<reference evidence="1 2" key="1">
    <citation type="submission" date="2020-12" db="EMBL/GenBank/DDBJ databases">
        <title>Hymenobacter sp.</title>
        <authorList>
            <person name="Kim M.K."/>
        </authorList>
    </citation>
    <scope>NUCLEOTIDE SEQUENCE [LARGE SCALE GENOMIC DNA]</scope>
    <source>
        <strain evidence="1 2">BT442</strain>
    </source>
</reference>
<evidence type="ECO:0000313" key="1">
    <source>
        <dbReference type="EMBL" id="MBH8558968.1"/>
    </source>
</evidence>
<dbReference type="RefSeq" id="WP_198075819.1">
    <property type="nucleotide sequence ID" value="NZ_JAEDAE010000005.1"/>
</dbReference>
<dbReference type="EMBL" id="JAEDAE010000005">
    <property type="protein sequence ID" value="MBH8558968.1"/>
    <property type="molecule type" value="Genomic_DNA"/>
</dbReference>
<organism evidence="1 2">
    <name type="scientific">Hymenobacter negativus</name>
    <dbReference type="NCBI Taxonomy" id="2795026"/>
    <lineage>
        <taxon>Bacteria</taxon>
        <taxon>Pseudomonadati</taxon>
        <taxon>Bacteroidota</taxon>
        <taxon>Cytophagia</taxon>
        <taxon>Cytophagales</taxon>
        <taxon>Hymenobacteraceae</taxon>
        <taxon>Hymenobacter</taxon>
    </lineage>
</organism>
<dbReference type="Proteomes" id="UP000625631">
    <property type="component" value="Unassembled WGS sequence"/>
</dbReference>
<protein>
    <submittedName>
        <fullName evidence="1">Three-Cys-motif partner protein TcmP</fullName>
    </submittedName>
</protein>
<dbReference type="NCBIfam" id="TIGR04474">
    <property type="entry name" value="tcm_partner"/>
    <property type="match status" value="1"/>
</dbReference>
<keyword evidence="2" id="KW-1185">Reference proteome</keyword>
<gene>
    <name evidence="1" type="primary">tcmP</name>
    <name evidence="1" type="ORF">I7X13_12960</name>
</gene>
<name>A0ABS0Q8H8_9BACT</name>
<sequence length="383" mass="43925">MPNNALSETFFNEQTEASRIKSKIVSKYLDGWSLILSSWAQKLVYADFFAGCGRYEDGSASTPLESISNVASRDSRSNLKNKIQFIFNELNQEFHAQLTRNIAEHLPTAQLRYSPIIQNQSFEELPALEQLRNWLQLQPGNTLPPSLVFVDPWGYRGLSLNHLGDILKIRGCEVIFFFNYNRINGALNNPFMKKHMTILFGQERADSLHHELAAIKKRPALREYIILQAVKENLRRAVHPQTAFVQEFKFKKGNRVSHFVIFATTHPKGFGLMKDIMSTESASYPDGLPSYQHSQNSSTQFGLFDGLVLIGQQLLTFYAGRNLTHKEVYDNHQFTGPYTSKNYKDALLWLEETHQVTVNPERSKRRSYRGRPTLGENVMITFP</sequence>
<proteinExistence type="predicted"/>
<accession>A0ABS0Q8H8</accession>
<comment type="caution">
    <text evidence="1">The sequence shown here is derived from an EMBL/GenBank/DDBJ whole genome shotgun (WGS) entry which is preliminary data.</text>
</comment>
<evidence type="ECO:0000313" key="2">
    <source>
        <dbReference type="Proteomes" id="UP000625631"/>
    </source>
</evidence>
<dbReference type="InterPro" id="IPR031009">
    <property type="entry name" value="Tcm_partner"/>
</dbReference>